<dbReference type="InterPro" id="IPR019953">
    <property type="entry name" value="OHR"/>
</dbReference>
<accession>A0A344UDF8</accession>
<dbReference type="AlphaFoldDB" id="A0A344UDF8"/>
<dbReference type="Gene3D" id="2.20.25.10">
    <property type="match status" value="1"/>
</dbReference>
<evidence type="ECO:0000313" key="4">
    <source>
        <dbReference type="Proteomes" id="UP000252038"/>
    </source>
</evidence>
<organism evidence="2 4">
    <name type="scientific">Chromobacterium phragmitis</name>
    <dbReference type="NCBI Taxonomy" id="2202141"/>
    <lineage>
        <taxon>Bacteria</taxon>
        <taxon>Pseudomonadati</taxon>
        <taxon>Pseudomonadota</taxon>
        <taxon>Betaproteobacteria</taxon>
        <taxon>Neisseriales</taxon>
        <taxon>Chromobacteriaceae</taxon>
        <taxon>Chromobacterium</taxon>
    </lineage>
</organism>
<dbReference type="InterPro" id="IPR003718">
    <property type="entry name" value="OsmC/Ohr_fam"/>
</dbReference>
<dbReference type="Proteomes" id="UP000252038">
    <property type="component" value="Chromosome"/>
</dbReference>
<evidence type="ECO:0000313" key="5">
    <source>
        <dbReference type="Proteomes" id="UP001462502"/>
    </source>
</evidence>
<name>A0A344UDF8_9NEIS</name>
<dbReference type="GO" id="GO:0006979">
    <property type="term" value="P:response to oxidative stress"/>
    <property type="evidence" value="ECO:0007669"/>
    <property type="project" value="InterPro"/>
</dbReference>
<evidence type="ECO:0000313" key="3">
    <source>
        <dbReference type="EMBL" id="MEO9383098.1"/>
    </source>
</evidence>
<dbReference type="InterPro" id="IPR036102">
    <property type="entry name" value="OsmC/Ohrsf"/>
</dbReference>
<reference evidence="3 5" key="2">
    <citation type="submission" date="2024-05" db="EMBL/GenBank/DDBJ databases">
        <authorList>
            <person name="De Oliveira J.P."/>
            <person name="Noriler S.A."/>
            <person name="De Oliveira A.G."/>
            <person name="Sipoli D.S."/>
        </authorList>
    </citation>
    <scope>NUCLEOTIDE SEQUENCE [LARGE SCALE GENOMIC DNA]</scope>
    <source>
        <strain evidence="3 5">LABIM192</strain>
    </source>
</reference>
<dbReference type="KEGG" id="chri:DK842_19660"/>
<gene>
    <name evidence="3" type="ORF">ABI908_03070</name>
    <name evidence="2" type="ORF">DK843_02645</name>
</gene>
<dbReference type="PANTHER" id="PTHR33797:SF2">
    <property type="entry name" value="ORGANIC HYDROPEROXIDE RESISTANCE PROTEIN-LIKE"/>
    <property type="match status" value="1"/>
</dbReference>
<dbReference type="NCBIfam" id="TIGR03561">
    <property type="entry name" value="organ_hyd_perox"/>
    <property type="match status" value="1"/>
</dbReference>
<protein>
    <submittedName>
        <fullName evidence="2">Organic hydroperoxide resistance protein</fullName>
    </submittedName>
</protein>
<sequence>MSIEKILYRTQATVSGGREGRAESSDGALKVLLSTPRELGGADGPGTNPEQLFAAGYAACFLGSMKFVAAKQKKTLPAEASVTGVVGIGVLPTGFGLEVELRISLPGLDIEEAKALIGQAHIVCPYSHATHGNIDVRLNLAETGSRYPELKAPPSPL</sequence>
<reference evidence="2 4" key="1">
    <citation type="submission" date="2018-05" db="EMBL/GenBank/DDBJ databases">
        <title>Genome sequencing, assembly and analysis of the novel insecticidal bacterium, Chromobacterium phragmitis.</title>
        <authorList>
            <person name="Sparks M.E."/>
            <person name="Blackburn M.B."/>
            <person name="Gundersen-Rindal D.E."/>
        </authorList>
    </citation>
    <scope>NUCLEOTIDE SEQUENCE [LARGE SCALE GENOMIC DNA]</scope>
    <source>
        <strain evidence="2">IIBBL 274-1</strain>
    </source>
</reference>
<comment type="similarity">
    <text evidence="1">Belongs to the OsmC/Ohr family.</text>
</comment>
<dbReference type="InterPro" id="IPR015946">
    <property type="entry name" value="KH_dom-like_a/b"/>
</dbReference>
<evidence type="ECO:0000256" key="1">
    <source>
        <dbReference type="ARBA" id="ARBA00007378"/>
    </source>
</evidence>
<dbReference type="KEGG" id="chrb:DK843_02645"/>
<dbReference type="OrthoDB" id="9797508at2"/>
<keyword evidence="5" id="KW-1185">Reference proteome</keyword>
<dbReference type="EMBL" id="CP029554">
    <property type="protein sequence ID" value="AXE33306.1"/>
    <property type="molecule type" value="Genomic_DNA"/>
</dbReference>
<proteinExistence type="inferred from homology"/>
<dbReference type="EMBL" id="JBDXMI010000001">
    <property type="protein sequence ID" value="MEO9383098.1"/>
    <property type="molecule type" value="Genomic_DNA"/>
</dbReference>
<dbReference type="SUPFAM" id="SSF82784">
    <property type="entry name" value="OsmC-like"/>
    <property type="match status" value="1"/>
</dbReference>
<dbReference type="Proteomes" id="UP001462502">
    <property type="component" value="Unassembled WGS sequence"/>
</dbReference>
<evidence type="ECO:0000313" key="2">
    <source>
        <dbReference type="EMBL" id="AXE33306.1"/>
    </source>
</evidence>
<dbReference type="PANTHER" id="PTHR33797">
    <property type="entry name" value="ORGANIC HYDROPEROXIDE RESISTANCE PROTEIN-LIKE"/>
    <property type="match status" value="1"/>
</dbReference>
<dbReference type="Gene3D" id="3.30.300.20">
    <property type="match status" value="1"/>
</dbReference>
<dbReference type="Pfam" id="PF02566">
    <property type="entry name" value="OsmC"/>
    <property type="match status" value="1"/>
</dbReference>
<dbReference type="RefSeq" id="WP_114062975.1">
    <property type="nucleotide sequence ID" value="NZ_CP029495.1"/>
</dbReference>